<dbReference type="GeneID" id="54346946"/>
<sequence length="158" mass="17035">MMLSTLLLTLLSTLALAAPEPCTTSQSYQTTPLSELCTYICAASPIEDCGRGWYSKQQGSCWACCKSAVPPIPLPSPPKPERCTRVCAPEAIQDCPQDWYSKQNGGCWSCCSAISPVPPPSPKPERCARVCAAAEIQDCAEGWYSKQQGGCWSCCQSE</sequence>
<evidence type="ECO:0000256" key="1">
    <source>
        <dbReference type="SAM" id="SignalP"/>
    </source>
</evidence>
<accession>A0A6A5RW89</accession>
<protein>
    <submittedName>
        <fullName evidence="2">Uncharacterized protein</fullName>
    </submittedName>
</protein>
<feature type="signal peptide" evidence="1">
    <location>
        <begin position="1"/>
        <end position="17"/>
    </location>
</feature>
<evidence type="ECO:0000313" key="3">
    <source>
        <dbReference type="Proteomes" id="UP000800082"/>
    </source>
</evidence>
<dbReference type="AlphaFoldDB" id="A0A6A5RW89"/>
<dbReference type="RefSeq" id="XP_033452091.1">
    <property type="nucleotide sequence ID" value="XM_033589299.1"/>
</dbReference>
<organism evidence="2 3">
    <name type="scientific">Didymella exigua CBS 183.55</name>
    <dbReference type="NCBI Taxonomy" id="1150837"/>
    <lineage>
        <taxon>Eukaryota</taxon>
        <taxon>Fungi</taxon>
        <taxon>Dikarya</taxon>
        <taxon>Ascomycota</taxon>
        <taxon>Pezizomycotina</taxon>
        <taxon>Dothideomycetes</taxon>
        <taxon>Pleosporomycetidae</taxon>
        <taxon>Pleosporales</taxon>
        <taxon>Pleosporineae</taxon>
        <taxon>Didymellaceae</taxon>
        <taxon>Didymella</taxon>
    </lineage>
</organism>
<dbReference type="OrthoDB" id="3800029at2759"/>
<keyword evidence="3" id="KW-1185">Reference proteome</keyword>
<feature type="chain" id="PRO_5025376051" evidence="1">
    <location>
        <begin position="18"/>
        <end position="158"/>
    </location>
</feature>
<keyword evidence="1" id="KW-0732">Signal</keyword>
<dbReference type="EMBL" id="ML978960">
    <property type="protein sequence ID" value="KAF1931843.1"/>
    <property type="molecule type" value="Genomic_DNA"/>
</dbReference>
<dbReference type="Proteomes" id="UP000800082">
    <property type="component" value="Unassembled WGS sequence"/>
</dbReference>
<reference evidence="2" key="1">
    <citation type="journal article" date="2020" name="Stud. Mycol.">
        <title>101 Dothideomycetes genomes: a test case for predicting lifestyles and emergence of pathogens.</title>
        <authorList>
            <person name="Haridas S."/>
            <person name="Albert R."/>
            <person name="Binder M."/>
            <person name="Bloem J."/>
            <person name="Labutti K."/>
            <person name="Salamov A."/>
            <person name="Andreopoulos B."/>
            <person name="Baker S."/>
            <person name="Barry K."/>
            <person name="Bills G."/>
            <person name="Bluhm B."/>
            <person name="Cannon C."/>
            <person name="Castanera R."/>
            <person name="Culley D."/>
            <person name="Daum C."/>
            <person name="Ezra D."/>
            <person name="Gonzalez J."/>
            <person name="Henrissat B."/>
            <person name="Kuo A."/>
            <person name="Liang C."/>
            <person name="Lipzen A."/>
            <person name="Lutzoni F."/>
            <person name="Magnuson J."/>
            <person name="Mondo S."/>
            <person name="Nolan M."/>
            <person name="Ohm R."/>
            <person name="Pangilinan J."/>
            <person name="Park H.-J."/>
            <person name="Ramirez L."/>
            <person name="Alfaro M."/>
            <person name="Sun H."/>
            <person name="Tritt A."/>
            <person name="Yoshinaga Y."/>
            <person name="Zwiers L.-H."/>
            <person name="Turgeon B."/>
            <person name="Goodwin S."/>
            <person name="Spatafora J."/>
            <person name="Crous P."/>
            <person name="Grigoriev I."/>
        </authorList>
    </citation>
    <scope>NUCLEOTIDE SEQUENCE</scope>
    <source>
        <strain evidence="2">CBS 183.55</strain>
    </source>
</reference>
<name>A0A6A5RW89_9PLEO</name>
<evidence type="ECO:0000313" key="2">
    <source>
        <dbReference type="EMBL" id="KAF1931843.1"/>
    </source>
</evidence>
<gene>
    <name evidence="2" type="ORF">M421DRAFT_321884</name>
</gene>
<proteinExistence type="predicted"/>